<evidence type="ECO:0000256" key="3">
    <source>
        <dbReference type="ARBA" id="ARBA00022475"/>
    </source>
</evidence>
<dbReference type="AlphaFoldDB" id="A0A6G7VG84"/>
<dbReference type="Gene3D" id="1.10.8.540">
    <property type="entry name" value="FHIPEP family, domain 3"/>
    <property type="match status" value="1"/>
</dbReference>
<dbReference type="PANTHER" id="PTHR30161:SF1">
    <property type="entry name" value="FLAGELLAR BIOSYNTHESIS PROTEIN FLHA-RELATED"/>
    <property type="match status" value="1"/>
</dbReference>
<name>A0A6G7VG84_9GAMM</name>
<gene>
    <name evidence="7 8" type="primary">flhA</name>
    <name evidence="8" type="ORF">GWK36_14035</name>
</gene>
<dbReference type="Gene3D" id="3.40.30.60">
    <property type="entry name" value="FHIPEP family, domain 1"/>
    <property type="match status" value="1"/>
</dbReference>
<dbReference type="InterPro" id="IPR001712">
    <property type="entry name" value="T3SS_FHIPEP"/>
</dbReference>
<keyword evidence="7" id="KW-1006">Bacterial flagellum protein export</keyword>
<keyword evidence="9" id="KW-1185">Reference proteome</keyword>
<evidence type="ECO:0000313" key="9">
    <source>
        <dbReference type="Proteomes" id="UP000502699"/>
    </source>
</evidence>
<evidence type="ECO:0000256" key="6">
    <source>
        <dbReference type="ARBA" id="ARBA00023136"/>
    </source>
</evidence>
<protein>
    <recommendedName>
        <fullName evidence="7">Flagellar biosynthesis protein FlhA</fullName>
    </recommendedName>
</protein>
<dbReference type="GO" id="GO:0009306">
    <property type="term" value="P:protein secretion"/>
    <property type="evidence" value="ECO:0007669"/>
    <property type="project" value="InterPro"/>
</dbReference>
<dbReference type="InterPro" id="IPR042193">
    <property type="entry name" value="FHIPEP_3"/>
</dbReference>
<dbReference type="Pfam" id="PF00771">
    <property type="entry name" value="FHIPEP"/>
    <property type="match status" value="1"/>
</dbReference>
<dbReference type="KEGG" id="cjap:GWK36_14035"/>
<dbReference type="InterPro" id="IPR042196">
    <property type="entry name" value="FHIPEP_4"/>
</dbReference>
<keyword evidence="7" id="KW-0653">Protein transport</keyword>
<keyword evidence="8" id="KW-0282">Flagellum</keyword>
<evidence type="ECO:0000256" key="1">
    <source>
        <dbReference type="ARBA" id="ARBA00004651"/>
    </source>
</evidence>
<feature type="transmembrane region" description="Helical" evidence="7">
    <location>
        <begin position="284"/>
        <end position="299"/>
    </location>
</feature>
<dbReference type="InterPro" id="IPR006301">
    <property type="entry name" value="FlhA"/>
</dbReference>
<dbReference type="Gene3D" id="3.40.50.12790">
    <property type="entry name" value="FHIPEP family, domain 4"/>
    <property type="match status" value="1"/>
</dbReference>
<evidence type="ECO:0000256" key="5">
    <source>
        <dbReference type="ARBA" id="ARBA00022989"/>
    </source>
</evidence>
<dbReference type="Proteomes" id="UP000502699">
    <property type="component" value="Chromosome"/>
</dbReference>
<comment type="function">
    <text evidence="7">Required for formation of the rod structure of the flagellar apparatus. Together with FliI and FliH, may constitute the export apparatus of flagellin.</text>
</comment>
<evidence type="ECO:0000313" key="8">
    <source>
        <dbReference type="EMBL" id="QIK38920.1"/>
    </source>
</evidence>
<keyword evidence="8" id="KW-0969">Cilium</keyword>
<keyword evidence="8" id="KW-0966">Cell projection</keyword>
<sequence length="702" mass="75276">MNALVERLSTLGRLGLATPLLLVAMLGMLVLPLPPFLLDLLFTFNIALSLIVVMVAVYTPRPIDFAAFPTVLLLATLLRLSLNVASTRVILLNGGEGTGAAGKVIEAFGQFVLGGNFAIGVVVFAILTIINFVVVTKGAGRVSEVSARFTLDAMPGKQMAIDADLNAGLISQEEARKRREEVTLEADFYGSMDGASKFVRGDAIAGILILFINVIGGIIIGMTQAGLSFAEAANTFILLSIGDGLVAQIPSLLLSTATAIIVTRASTSQDMGQQVFSQMFSNPKVLYIAGGVIGVLGLVPGMPNLVFLGLSSSLIGAGYLIAGKPKAAPPPTVERLPEGLELPPPAERDLSWEDVPPVDLVSLEVGYRLIPLVDRTQDGQLMARIKGIRRKLSQEFGFLIQPVHIRDNLELAPNQYRIAIRGVTVAEAEVFPDRDLAINPGQVFGTIEGIPTKDPTFNLDALWIDPANREAAQAAGYTVVDASTVIATHLSQIFRENAHKLIGHEEVQHLLDQLSRRSPKLVENLLSIKSMSLGVILKVLQNLLAEQVAIRDLRTIAETLAEQALKSQDPATLTAAVRVALSRSIVQDLVGPDDELPLIALDPSLEQLLHKSLQGSQGEAISIEPGLAERLQRSVMEAARKQEAEGAPAVLVVAPEIRPWIASWLRGAIRNLTVLAFTEIPDNRRIRVVATVGRGDNVQARD</sequence>
<feature type="transmembrane region" description="Helical" evidence="7">
    <location>
        <begin position="203"/>
        <end position="225"/>
    </location>
</feature>
<evidence type="ECO:0000256" key="4">
    <source>
        <dbReference type="ARBA" id="ARBA00022692"/>
    </source>
</evidence>
<feature type="transmembrane region" description="Helical" evidence="7">
    <location>
        <begin position="111"/>
        <end position="134"/>
    </location>
</feature>
<feature type="transmembrane region" description="Helical" evidence="7">
    <location>
        <begin position="40"/>
        <end position="59"/>
    </location>
</feature>
<keyword evidence="7" id="KW-0813">Transport</keyword>
<dbReference type="PANTHER" id="PTHR30161">
    <property type="entry name" value="FLAGELLAR EXPORT PROTEIN, MEMBRANE FLHA SUBUNIT-RELATED"/>
    <property type="match status" value="1"/>
</dbReference>
<proteinExistence type="inferred from homology"/>
<dbReference type="InterPro" id="IPR025505">
    <property type="entry name" value="FHIPEP_CS"/>
</dbReference>
<feature type="transmembrane region" description="Helical" evidence="7">
    <location>
        <begin position="12"/>
        <end position="34"/>
    </location>
</feature>
<dbReference type="NCBIfam" id="TIGR01398">
    <property type="entry name" value="FlhA"/>
    <property type="match status" value="1"/>
</dbReference>
<reference evidence="9" key="1">
    <citation type="submission" date="2020-01" db="EMBL/GenBank/DDBJ databases">
        <title>Caldichromatium gen. nov., sp. nov., a thermophilic purple sulfur bacterium member of the family Chromatiaceae isolated from Nakabusa hot spring, Japan.</title>
        <authorList>
            <person name="Saini M.K."/>
            <person name="Hanada S."/>
            <person name="Tank M."/>
        </authorList>
    </citation>
    <scope>NUCLEOTIDE SEQUENCE [LARGE SCALE GENOMIC DNA]</scope>
    <source>
        <strain evidence="9">No.7</strain>
    </source>
</reference>
<dbReference type="EMBL" id="CP048029">
    <property type="protein sequence ID" value="QIK38920.1"/>
    <property type="molecule type" value="Genomic_DNA"/>
</dbReference>
<keyword evidence="5 7" id="KW-1133">Transmembrane helix</keyword>
<evidence type="ECO:0000256" key="7">
    <source>
        <dbReference type="RuleBase" id="RU364093"/>
    </source>
</evidence>
<organism evidence="8 9">
    <name type="scientific">Caldichromatium japonicum</name>
    <dbReference type="NCBI Taxonomy" id="2699430"/>
    <lineage>
        <taxon>Bacteria</taxon>
        <taxon>Pseudomonadati</taxon>
        <taxon>Pseudomonadota</taxon>
        <taxon>Gammaproteobacteria</taxon>
        <taxon>Chromatiales</taxon>
        <taxon>Chromatiaceae</taxon>
        <taxon>Caldichromatium</taxon>
    </lineage>
</organism>
<keyword evidence="6 7" id="KW-0472">Membrane</keyword>
<feature type="transmembrane region" description="Helical" evidence="7">
    <location>
        <begin position="71"/>
        <end position="91"/>
    </location>
</feature>
<keyword evidence="4 7" id="KW-0812">Transmembrane</keyword>
<keyword evidence="7" id="KW-1005">Bacterial flagellum biogenesis</keyword>
<comment type="subcellular location">
    <subcellularLocation>
        <location evidence="1 7">Cell membrane</location>
        <topology evidence="1 7">Multi-pass membrane protein</topology>
    </subcellularLocation>
</comment>
<dbReference type="InterPro" id="IPR042194">
    <property type="entry name" value="FHIPEP_1"/>
</dbReference>
<dbReference type="GO" id="GO:0005886">
    <property type="term" value="C:plasma membrane"/>
    <property type="evidence" value="ECO:0007669"/>
    <property type="project" value="UniProtKB-SubCell"/>
</dbReference>
<dbReference type="GO" id="GO:0044780">
    <property type="term" value="P:bacterial-type flagellum assembly"/>
    <property type="evidence" value="ECO:0007669"/>
    <property type="project" value="InterPro"/>
</dbReference>
<comment type="similarity">
    <text evidence="2 7">Belongs to the FHIPEP (flagella/HR/invasion proteins export pore) family.</text>
</comment>
<dbReference type="PROSITE" id="PS00994">
    <property type="entry name" value="FHIPEP"/>
    <property type="match status" value="1"/>
</dbReference>
<keyword evidence="3 7" id="KW-1003">Cell membrane</keyword>
<dbReference type="RefSeq" id="WP_166272056.1">
    <property type="nucleotide sequence ID" value="NZ_CP048029.1"/>
</dbReference>
<feature type="transmembrane region" description="Helical" evidence="7">
    <location>
        <begin position="245"/>
        <end position="263"/>
    </location>
</feature>
<accession>A0A6G7VG84</accession>
<evidence type="ECO:0000256" key="2">
    <source>
        <dbReference type="ARBA" id="ARBA00008835"/>
    </source>
</evidence>
<dbReference type="PRINTS" id="PR00949">
    <property type="entry name" value="TYPE3IMAPROT"/>
</dbReference>
<dbReference type="PIRSF" id="PIRSF005419">
    <property type="entry name" value="FlhA"/>
    <property type="match status" value="1"/>
</dbReference>